<dbReference type="PANTHER" id="PTHR12203">
    <property type="entry name" value="KDEL LYS-ASP-GLU-LEU CONTAINING - RELATED"/>
    <property type="match status" value="1"/>
</dbReference>
<keyword evidence="3" id="KW-1185">Reference proteome</keyword>
<protein>
    <recommendedName>
        <fullName evidence="1">Glycosyl transferase CAP10 domain-containing protein</fullName>
    </recommendedName>
</protein>
<sequence>MGWMAREPYAYWKGNPSVALIKQELMKCNVSDNQDWNASVYAQVATSITRPYVPYTPMYKIYIEGSAWSVSEKYILACDSVSSLVKPHYYDFFTRGLMPVHHCWLVRNDDKCKSIKFTVDWGNSHKQKVLTFKLIRPRKAVELCAETMACPAEGVQKKFFMESMENGPTYTSPCTMPHPYDPPSLQAFLQREEISIKQVEL</sequence>
<reference evidence="2" key="2">
    <citation type="submission" date="2021-01" db="UniProtKB">
        <authorList>
            <consortium name="EnsemblPlants"/>
        </authorList>
    </citation>
    <scope>IDENTIFICATION</scope>
</reference>
<dbReference type="Proteomes" id="UP000594261">
    <property type="component" value="Chromosome 9"/>
</dbReference>
<dbReference type="EnsemblPlants" id="QL09p014053:mrna">
    <property type="protein sequence ID" value="QL09p014053:mrna"/>
    <property type="gene ID" value="QL09p014053"/>
</dbReference>
<dbReference type="OMA" id="LPNIRCT"/>
<reference evidence="2 3" key="1">
    <citation type="journal article" date="2016" name="G3 (Bethesda)">
        <title>First Draft Assembly and Annotation of the Genome of a California Endemic Oak Quercus lobata Nee (Fagaceae).</title>
        <authorList>
            <person name="Sork V.L."/>
            <person name="Fitz-Gibbon S.T."/>
            <person name="Puiu D."/>
            <person name="Crepeau M."/>
            <person name="Gugger P.F."/>
            <person name="Sherman R."/>
            <person name="Stevens K."/>
            <person name="Langley C.H."/>
            <person name="Pellegrini M."/>
            <person name="Salzberg S.L."/>
        </authorList>
    </citation>
    <scope>NUCLEOTIDE SEQUENCE [LARGE SCALE GENOMIC DNA]</scope>
    <source>
        <strain evidence="2 3">cv. SW786</strain>
    </source>
</reference>
<organism evidence="2 3">
    <name type="scientific">Quercus lobata</name>
    <name type="common">Valley oak</name>
    <dbReference type="NCBI Taxonomy" id="97700"/>
    <lineage>
        <taxon>Eukaryota</taxon>
        <taxon>Viridiplantae</taxon>
        <taxon>Streptophyta</taxon>
        <taxon>Embryophyta</taxon>
        <taxon>Tracheophyta</taxon>
        <taxon>Spermatophyta</taxon>
        <taxon>Magnoliopsida</taxon>
        <taxon>eudicotyledons</taxon>
        <taxon>Gunneridae</taxon>
        <taxon>Pentapetalae</taxon>
        <taxon>rosids</taxon>
        <taxon>fabids</taxon>
        <taxon>Fagales</taxon>
        <taxon>Fagaceae</taxon>
        <taxon>Quercus</taxon>
    </lineage>
</organism>
<dbReference type="SMART" id="SM00672">
    <property type="entry name" value="CAP10"/>
    <property type="match status" value="1"/>
</dbReference>
<proteinExistence type="predicted"/>
<name>A0A7N2MHR4_QUELO</name>
<evidence type="ECO:0000259" key="1">
    <source>
        <dbReference type="SMART" id="SM00672"/>
    </source>
</evidence>
<dbReference type="AlphaFoldDB" id="A0A7N2MHR4"/>
<feature type="domain" description="Glycosyl transferase CAP10" evidence="1">
    <location>
        <begin position="1"/>
        <end position="147"/>
    </location>
</feature>
<evidence type="ECO:0000313" key="2">
    <source>
        <dbReference type="EnsemblPlants" id="QL09p014053:mrna"/>
    </source>
</evidence>
<dbReference type="InterPro" id="IPR051091">
    <property type="entry name" value="O-Glucosyltr/Glycosyltrsf_90"/>
</dbReference>
<accession>A0A7N2MHR4</accession>
<dbReference type="Pfam" id="PF05686">
    <property type="entry name" value="Glyco_transf_90"/>
    <property type="match status" value="1"/>
</dbReference>
<dbReference type="Gramene" id="QL09p014053:mrna">
    <property type="protein sequence ID" value="QL09p014053:mrna"/>
    <property type="gene ID" value="QL09p014053"/>
</dbReference>
<dbReference type="InParanoid" id="A0A7N2MHR4"/>
<evidence type="ECO:0000313" key="3">
    <source>
        <dbReference type="Proteomes" id="UP000594261"/>
    </source>
</evidence>
<dbReference type="PANTHER" id="PTHR12203:SF99">
    <property type="entry name" value="OS04G0534100 PROTEIN"/>
    <property type="match status" value="1"/>
</dbReference>
<dbReference type="EMBL" id="LRBV02000009">
    <property type="status" value="NOT_ANNOTATED_CDS"/>
    <property type="molecule type" value="Genomic_DNA"/>
</dbReference>
<dbReference type="InterPro" id="IPR006598">
    <property type="entry name" value="CAP10"/>
</dbReference>